<dbReference type="InterPro" id="IPR041298">
    <property type="entry name" value="UBZ3"/>
</dbReference>
<keyword evidence="6" id="KW-0862">Zinc</keyword>
<reference evidence="13" key="1">
    <citation type="submission" date="2021-07" db="EMBL/GenBank/DDBJ databases">
        <title>Draft genome of Mortierella alpina, strain LL118, isolated from an aspen leaf litter sample.</title>
        <authorList>
            <person name="Yang S."/>
            <person name="Vinatzer B.A."/>
        </authorList>
    </citation>
    <scope>NUCLEOTIDE SEQUENCE</scope>
    <source>
        <strain evidence="13">LL118</strain>
    </source>
</reference>
<accession>A0A9P8D372</accession>
<keyword evidence="7" id="KW-0234">DNA repair</keyword>
<dbReference type="SUPFAM" id="SSF56672">
    <property type="entry name" value="DNA/RNA polymerases"/>
    <property type="match status" value="1"/>
</dbReference>
<dbReference type="PANTHER" id="PTHR45873">
    <property type="entry name" value="DNA POLYMERASE ETA"/>
    <property type="match status" value="1"/>
</dbReference>
<dbReference type="GO" id="GO:0008270">
    <property type="term" value="F:zinc ion binding"/>
    <property type="evidence" value="ECO:0007669"/>
    <property type="project" value="UniProtKB-KW"/>
</dbReference>
<evidence type="ECO:0000256" key="1">
    <source>
        <dbReference type="ARBA" id="ARBA00004123"/>
    </source>
</evidence>
<dbReference type="Pfam" id="PF00817">
    <property type="entry name" value="IMS"/>
    <property type="match status" value="2"/>
</dbReference>
<sequence length="888" mass="98714">MASSSAPRVQVPEVLKRQKCFLHIDLEQIRLGLTPDVPLVSQQWNAIIAVNYSARARGITRLHHNVFDAKLLCPELVCAHVATLGPGDSKPDYYPSPSRYTHKVSLDPYRKASAKIFNVFRKFCPKYQKGGLDEVFMDITDIVNQQIMEEYGDDLSKWDRESAEMMDWKRDHPEAGVVFGLTPKVATGKSSSSTAGLDDDDDEEHGVPQLDGVNSEEQEEEEEDEPDAESDHEHENRTETKHQIDPYDKVLEDDFDLDLGQLLDSDFDETSFSQPLSHIKLDKDDPPNGSHSPRVTGLPSAEPTAADANNAAGTPVNDELSEEELKREQEAKAELLRVEMEQLLPYYGIPEGTFEERFWAEMQILKAAEYCNKVRQAVKDELGYTCSAGVANNKLLAKLGSGMNKPFQQTIILPKFVPDLLHGLKLKKIRNLGGKFGQQVMADYNIERASQLWPVPLRKLQERYGDQAGLELWQWCRGIDHVGIRKVKSKSMCSHKSFIPALSDLEEIQFWLSSICLELVSRITAEYEETERWPRTIALGFYGGIQAYRDQQQQERSSTFRAPFKGSRSMPLGSRFEYGGVEGMARKMYGVVEKLIKEAETGRGQQILPLVILTVTVSNFSGGHGSAMGDITKFFSKAPVKRLETGSRTTGKEIRNEAPEQGVDREPETATLVLEHPYQQADPQTGEVQNASSEQKGAKARRRFFQPRTTSKVPAPPPTLTAHHLEVGQDPATGLSSPSLTADNVTHSPHREQMQVKATLLCEQCPSPGQQVPVEEWEQHSDYHFALRLLEDDRKQQQLERQQQQQQQQQQPAGHHGGPHSASVGSKRGSPAASTASSSSRGKRKKPSSSATSSTSSSTAAAAAVAASTESSSPSIAPLSKFFKPNTR</sequence>
<feature type="compositionally biased region" description="Low complexity" evidence="10">
    <location>
        <begin position="799"/>
        <end position="811"/>
    </location>
</feature>
<evidence type="ECO:0000256" key="2">
    <source>
        <dbReference type="ARBA" id="ARBA00022679"/>
    </source>
</evidence>
<evidence type="ECO:0000259" key="12">
    <source>
        <dbReference type="PROSITE" id="PS51907"/>
    </source>
</evidence>
<feature type="compositionally biased region" description="Basic and acidic residues" evidence="10">
    <location>
        <begin position="229"/>
        <end position="248"/>
    </location>
</feature>
<keyword evidence="3" id="KW-0479">Metal-binding</keyword>
<evidence type="ECO:0000313" key="14">
    <source>
        <dbReference type="Proteomes" id="UP000717515"/>
    </source>
</evidence>
<feature type="compositionally biased region" description="Polar residues" evidence="10">
    <location>
        <begin position="681"/>
        <end position="695"/>
    </location>
</feature>
<dbReference type="GO" id="GO:0009314">
    <property type="term" value="P:response to radiation"/>
    <property type="evidence" value="ECO:0007669"/>
    <property type="project" value="TreeGrafter"/>
</dbReference>
<dbReference type="GO" id="GO:0003684">
    <property type="term" value="F:damaged DNA binding"/>
    <property type="evidence" value="ECO:0007669"/>
    <property type="project" value="InterPro"/>
</dbReference>
<dbReference type="GO" id="GO:0005634">
    <property type="term" value="C:nucleus"/>
    <property type="evidence" value="ECO:0007669"/>
    <property type="project" value="UniProtKB-SubCell"/>
</dbReference>
<evidence type="ECO:0000256" key="6">
    <source>
        <dbReference type="ARBA" id="ARBA00022833"/>
    </source>
</evidence>
<dbReference type="PROSITE" id="PS51907">
    <property type="entry name" value="ZF_UBZ3"/>
    <property type="match status" value="1"/>
</dbReference>
<feature type="compositionally biased region" description="Acidic residues" evidence="10">
    <location>
        <begin position="214"/>
        <end position="228"/>
    </location>
</feature>
<evidence type="ECO:0000256" key="8">
    <source>
        <dbReference type="ARBA" id="ARBA00023242"/>
    </source>
</evidence>
<feature type="region of interest" description="Disordered" evidence="10">
    <location>
        <begin position="181"/>
        <end position="248"/>
    </location>
</feature>
<gene>
    <name evidence="13" type="ORF">KVV02_006372</name>
</gene>
<feature type="domain" description="UmuC" evidence="11">
    <location>
        <begin position="372"/>
        <end position="433"/>
    </location>
</feature>
<dbReference type="PROSITE" id="PS50173">
    <property type="entry name" value="UMUC"/>
    <property type="match status" value="2"/>
</dbReference>
<name>A0A9P8D372_MORAP</name>
<dbReference type="FunFam" id="1.10.150.20:FF:000014">
    <property type="entry name" value="Polymerase (DNA directed), eta"/>
    <property type="match status" value="1"/>
</dbReference>
<evidence type="ECO:0000256" key="3">
    <source>
        <dbReference type="ARBA" id="ARBA00022723"/>
    </source>
</evidence>
<dbReference type="GO" id="GO:0003887">
    <property type="term" value="F:DNA-directed DNA polymerase activity"/>
    <property type="evidence" value="ECO:0007669"/>
    <property type="project" value="TreeGrafter"/>
</dbReference>
<feature type="region of interest" description="Disordered" evidence="10">
    <location>
        <begin position="795"/>
        <end position="888"/>
    </location>
</feature>
<dbReference type="GO" id="GO:0070987">
    <property type="term" value="P:error-free translesion synthesis"/>
    <property type="evidence" value="ECO:0007669"/>
    <property type="project" value="UniProtKB-ARBA"/>
</dbReference>
<dbReference type="Pfam" id="PF18439">
    <property type="entry name" value="zf_UBZ"/>
    <property type="match status" value="1"/>
</dbReference>
<dbReference type="InterPro" id="IPR052230">
    <property type="entry name" value="DNA_polymerase_eta"/>
</dbReference>
<comment type="caution">
    <text evidence="13">The sequence shown here is derived from an EMBL/GenBank/DDBJ whole genome shotgun (WGS) entry which is preliminary data.</text>
</comment>
<dbReference type="Pfam" id="PF21704">
    <property type="entry name" value="POLH-Rev1_HhH"/>
    <property type="match status" value="1"/>
</dbReference>
<dbReference type="InterPro" id="IPR036775">
    <property type="entry name" value="DNA_pol_Y-fam_lit_finger_sf"/>
</dbReference>
<dbReference type="PIRSF" id="PIRSF036603">
    <property type="entry name" value="DPol_eta"/>
    <property type="match status" value="1"/>
</dbReference>
<dbReference type="Gene3D" id="3.30.1490.100">
    <property type="entry name" value="DNA polymerase, Y-family, little finger domain"/>
    <property type="match status" value="1"/>
</dbReference>
<dbReference type="GO" id="GO:0042276">
    <property type="term" value="P:error-prone translesion synthesis"/>
    <property type="evidence" value="ECO:0007669"/>
    <property type="project" value="TreeGrafter"/>
</dbReference>
<dbReference type="Gene3D" id="3.30.70.270">
    <property type="match status" value="2"/>
</dbReference>
<dbReference type="Proteomes" id="UP000717515">
    <property type="component" value="Unassembled WGS sequence"/>
</dbReference>
<dbReference type="InterPro" id="IPR001126">
    <property type="entry name" value="UmuC"/>
</dbReference>
<keyword evidence="8" id="KW-0539">Nucleus</keyword>
<dbReference type="InterPro" id="IPR043502">
    <property type="entry name" value="DNA/RNA_pol_sf"/>
</dbReference>
<feature type="region of interest" description="Disordered" evidence="10">
    <location>
        <begin position="277"/>
        <end position="328"/>
    </location>
</feature>
<dbReference type="InterPro" id="IPR043128">
    <property type="entry name" value="Rev_trsase/Diguanyl_cyclase"/>
</dbReference>
<keyword evidence="4" id="KW-0227">DNA damage</keyword>
<dbReference type="EMBL" id="JAIFTL010000002">
    <property type="protein sequence ID" value="KAG9327668.1"/>
    <property type="molecule type" value="Genomic_DNA"/>
</dbReference>
<evidence type="ECO:0000256" key="9">
    <source>
        <dbReference type="ARBA" id="ARBA00044975"/>
    </source>
</evidence>
<evidence type="ECO:0000313" key="13">
    <source>
        <dbReference type="EMBL" id="KAG9327668.1"/>
    </source>
</evidence>
<evidence type="ECO:0000256" key="7">
    <source>
        <dbReference type="ARBA" id="ARBA00023204"/>
    </source>
</evidence>
<proteinExistence type="predicted"/>
<dbReference type="GO" id="GO:0005657">
    <property type="term" value="C:replication fork"/>
    <property type="evidence" value="ECO:0007669"/>
    <property type="project" value="TreeGrafter"/>
</dbReference>
<feature type="compositionally biased region" description="Low complexity" evidence="10">
    <location>
        <begin position="828"/>
        <end position="840"/>
    </location>
</feature>
<dbReference type="GO" id="GO:0035861">
    <property type="term" value="C:site of double-strand break"/>
    <property type="evidence" value="ECO:0007669"/>
    <property type="project" value="TreeGrafter"/>
</dbReference>
<keyword evidence="2" id="KW-0808">Transferase</keyword>
<evidence type="ECO:0000259" key="11">
    <source>
        <dbReference type="PROSITE" id="PS50173"/>
    </source>
</evidence>
<comment type="subcellular location">
    <subcellularLocation>
        <location evidence="1">Nucleus</location>
    </subcellularLocation>
</comment>
<feature type="region of interest" description="Disordered" evidence="10">
    <location>
        <begin position="645"/>
        <end position="665"/>
    </location>
</feature>
<evidence type="ECO:0000256" key="10">
    <source>
        <dbReference type="SAM" id="MobiDB-lite"/>
    </source>
</evidence>
<protein>
    <recommendedName>
        <fullName evidence="9">DNA polymerase eta</fullName>
    </recommendedName>
</protein>
<dbReference type="Gene3D" id="1.10.150.20">
    <property type="entry name" value="5' to 3' exonuclease, C-terminal subdomain"/>
    <property type="match status" value="1"/>
</dbReference>
<evidence type="ECO:0000256" key="4">
    <source>
        <dbReference type="ARBA" id="ARBA00022763"/>
    </source>
</evidence>
<feature type="region of interest" description="Disordered" evidence="10">
    <location>
        <begin position="681"/>
        <end position="752"/>
    </location>
</feature>
<evidence type="ECO:0000256" key="5">
    <source>
        <dbReference type="ARBA" id="ARBA00022771"/>
    </source>
</evidence>
<feature type="domain" description="UmuC" evidence="11">
    <location>
        <begin position="13"/>
        <end position="144"/>
    </location>
</feature>
<dbReference type="SUPFAM" id="SSF100879">
    <property type="entry name" value="Lesion bypass DNA polymerase (Y-family), little finger domain"/>
    <property type="match status" value="1"/>
</dbReference>
<dbReference type="AlphaFoldDB" id="A0A9P8D372"/>
<dbReference type="GO" id="GO:0006281">
    <property type="term" value="P:DNA repair"/>
    <property type="evidence" value="ECO:0007669"/>
    <property type="project" value="UniProtKB-KW"/>
</dbReference>
<dbReference type="PANTHER" id="PTHR45873:SF1">
    <property type="entry name" value="DNA POLYMERASE ETA"/>
    <property type="match status" value="1"/>
</dbReference>
<feature type="compositionally biased region" description="Low complexity" evidence="10">
    <location>
        <begin position="848"/>
        <end position="877"/>
    </location>
</feature>
<organism evidence="13 14">
    <name type="scientific">Mortierella alpina</name>
    <name type="common">Oleaginous fungus</name>
    <name type="synonym">Mortierella renispora</name>
    <dbReference type="NCBI Taxonomy" id="64518"/>
    <lineage>
        <taxon>Eukaryota</taxon>
        <taxon>Fungi</taxon>
        <taxon>Fungi incertae sedis</taxon>
        <taxon>Mucoromycota</taxon>
        <taxon>Mortierellomycotina</taxon>
        <taxon>Mortierellomycetes</taxon>
        <taxon>Mortierellales</taxon>
        <taxon>Mortierellaceae</taxon>
        <taxon>Mortierella</taxon>
    </lineage>
</organism>
<dbReference type="Gene3D" id="3.40.1170.60">
    <property type="match status" value="1"/>
</dbReference>
<dbReference type="Pfam" id="PF11799">
    <property type="entry name" value="IMS_C"/>
    <property type="match status" value="1"/>
</dbReference>
<feature type="domain" description="UBZ3-type" evidence="12">
    <location>
        <begin position="758"/>
        <end position="792"/>
    </location>
</feature>
<dbReference type="InterPro" id="IPR017961">
    <property type="entry name" value="DNA_pol_Y-fam_little_finger"/>
</dbReference>
<feature type="compositionally biased region" description="Polar residues" evidence="10">
    <location>
        <begin position="734"/>
        <end position="747"/>
    </location>
</feature>
<keyword evidence="5" id="KW-0863">Zinc-finger</keyword>